<evidence type="ECO:0000313" key="4">
    <source>
        <dbReference type="Proteomes" id="UP000271337"/>
    </source>
</evidence>
<dbReference type="EMBL" id="QWIM01000187">
    <property type="protein sequence ID" value="RMY38188.1"/>
    <property type="molecule type" value="Genomic_DNA"/>
</dbReference>
<accession>A0A3M7BEV1</accession>
<dbReference type="Proteomes" id="UP000271337">
    <property type="component" value="Unassembled WGS sequence"/>
</dbReference>
<proteinExistence type="predicted"/>
<evidence type="ECO:0000313" key="2">
    <source>
        <dbReference type="EMBL" id="RMY06134.1"/>
    </source>
</evidence>
<evidence type="ECO:0000313" key="5">
    <source>
        <dbReference type="Proteomes" id="UP000276864"/>
    </source>
</evidence>
<feature type="transmembrane region" description="Helical" evidence="1">
    <location>
        <begin position="119"/>
        <end position="141"/>
    </location>
</feature>
<name>A0A3M7BEV1_HORWE</name>
<keyword evidence="1" id="KW-1133">Transmembrane helix</keyword>
<reference evidence="4 5" key="1">
    <citation type="journal article" date="2018" name="BMC Genomics">
        <title>Genomic evidence for intraspecific hybridization in a clonal and extremely halotolerant yeast.</title>
        <authorList>
            <person name="Gostincar C."/>
            <person name="Stajich J.E."/>
            <person name="Zupancic J."/>
            <person name="Zalar P."/>
            <person name="Gunde-Cimerman N."/>
        </authorList>
    </citation>
    <scope>NUCLEOTIDE SEQUENCE [LARGE SCALE GENOMIC DNA]</scope>
    <source>
        <strain evidence="3 5">EXF-6651</strain>
        <strain evidence="2 4">EXF-6669</strain>
    </source>
</reference>
<dbReference type="AlphaFoldDB" id="A0A3M7BEV1"/>
<gene>
    <name evidence="3" type="ORF">D0866_02768</name>
    <name evidence="2" type="ORF">D0867_09798</name>
</gene>
<dbReference type="OrthoDB" id="4136235at2759"/>
<sequence>MTESNVAPTVLQHQPTSQILQASQATVSQSEGLRGLGTLGVSLYPENSGTDALATVEDIYQTALHLPFAEGTASAKPSVDNIDPPDTKLVSLPHTPRSLSYSNNFQQKLRSVRMGSKPWAIPVRIFAALIVLGLVFVWWFFPRYWMKGIRSDMKERDENNIAMDAPQGMMITDPETGERRKPTLEERVQAIHAARAQGGSVVVDRGGVAYS</sequence>
<dbReference type="EMBL" id="QWIL01001217">
    <property type="protein sequence ID" value="RMY06134.1"/>
    <property type="molecule type" value="Genomic_DNA"/>
</dbReference>
<dbReference type="Proteomes" id="UP000276864">
    <property type="component" value="Unassembled WGS sequence"/>
</dbReference>
<comment type="caution">
    <text evidence="3">The sequence shown here is derived from an EMBL/GenBank/DDBJ whole genome shotgun (WGS) entry which is preliminary data.</text>
</comment>
<organism evidence="3 5">
    <name type="scientific">Hortaea werneckii</name>
    <name type="common">Black yeast</name>
    <name type="synonym">Cladosporium werneckii</name>
    <dbReference type="NCBI Taxonomy" id="91943"/>
    <lineage>
        <taxon>Eukaryota</taxon>
        <taxon>Fungi</taxon>
        <taxon>Dikarya</taxon>
        <taxon>Ascomycota</taxon>
        <taxon>Pezizomycotina</taxon>
        <taxon>Dothideomycetes</taxon>
        <taxon>Dothideomycetidae</taxon>
        <taxon>Mycosphaerellales</taxon>
        <taxon>Teratosphaeriaceae</taxon>
        <taxon>Hortaea</taxon>
    </lineage>
</organism>
<protein>
    <submittedName>
        <fullName evidence="3">Uncharacterized protein</fullName>
    </submittedName>
</protein>
<keyword evidence="1" id="KW-0812">Transmembrane</keyword>
<keyword evidence="1" id="KW-0472">Membrane</keyword>
<evidence type="ECO:0000256" key="1">
    <source>
        <dbReference type="SAM" id="Phobius"/>
    </source>
</evidence>
<evidence type="ECO:0000313" key="3">
    <source>
        <dbReference type="EMBL" id="RMY38188.1"/>
    </source>
</evidence>